<dbReference type="STRING" id="1393122.SAMN05660895_0422"/>
<evidence type="ECO:0000313" key="2">
    <source>
        <dbReference type="Proteomes" id="UP000199537"/>
    </source>
</evidence>
<name>A0A1I7N2E0_9BACT</name>
<protein>
    <submittedName>
        <fullName evidence="1">Putative mRNA 3-end processing factor</fullName>
    </submittedName>
</protein>
<dbReference type="InterPro" id="IPR050698">
    <property type="entry name" value="MBL"/>
</dbReference>
<dbReference type="PANTHER" id="PTHR11203">
    <property type="entry name" value="CLEAVAGE AND POLYADENYLATION SPECIFICITY FACTOR FAMILY MEMBER"/>
    <property type="match status" value="1"/>
</dbReference>
<dbReference type="InterPro" id="IPR026360">
    <property type="entry name" value="Xnuc_lig_assoc"/>
</dbReference>
<reference evidence="2" key="1">
    <citation type="submission" date="2016-10" db="EMBL/GenBank/DDBJ databases">
        <authorList>
            <person name="Varghese N."/>
            <person name="Submissions S."/>
        </authorList>
    </citation>
    <scope>NUCLEOTIDE SEQUENCE [LARGE SCALE GENOMIC DNA]</scope>
    <source>
        <strain evidence="2">DSM 14807</strain>
    </source>
</reference>
<evidence type="ECO:0000313" key="1">
    <source>
        <dbReference type="EMBL" id="SFV28844.1"/>
    </source>
</evidence>
<dbReference type="Proteomes" id="UP000199537">
    <property type="component" value="Unassembled WGS sequence"/>
</dbReference>
<dbReference type="NCBIfam" id="TIGR04122">
    <property type="entry name" value="Xnuc_lig_assoc"/>
    <property type="match status" value="1"/>
</dbReference>
<sequence>MAEGPIQPEASMLLTKHMEPLLALTAQGLYCPIGDFFIDPWGKVDKAIITHAHSDHARAGHRSYLCHTDTAPLLKQRLGEHIQVETLQYGETVSIGGVQISLHPAGHVIGSAQVRLSFRGQVWVVSGDYKVVDDGLTPAFEPVRCHVFVTESTFGLPVYRWAPQAILQQRMLTWIQEVHQQEQIPILIGYSLGKAQRLLYLLKETGLHCWLHPSIYAIHETLITHRPELSQKFPPVHLFQPPGRRQELQHGVLLIPPAARESQWLHRLEPCSIAYCSGWMQIRGHARQRGADAAFALSDHADWPGLLAAIEATGAEEVWVTHGYAHTLARYLRETKQISARDLLSPFAEEMEE</sequence>
<gene>
    <name evidence="1" type="ORF">SAMN05660895_0422</name>
</gene>
<dbReference type="EMBL" id="FPCJ01000001">
    <property type="protein sequence ID" value="SFV28844.1"/>
    <property type="molecule type" value="Genomic_DNA"/>
</dbReference>
<keyword evidence="2" id="KW-1185">Reference proteome</keyword>
<dbReference type="SUPFAM" id="SSF56281">
    <property type="entry name" value="Metallo-hydrolase/oxidoreductase"/>
    <property type="match status" value="1"/>
</dbReference>
<dbReference type="AlphaFoldDB" id="A0A1I7N2E0"/>
<accession>A0A1I7N2E0</accession>
<dbReference type="InterPro" id="IPR036866">
    <property type="entry name" value="RibonucZ/Hydroxyglut_hydro"/>
</dbReference>
<proteinExistence type="predicted"/>
<organism evidence="1 2">
    <name type="scientific">Thermoflavifilum thermophilum</name>
    <dbReference type="NCBI Taxonomy" id="1393122"/>
    <lineage>
        <taxon>Bacteria</taxon>
        <taxon>Pseudomonadati</taxon>
        <taxon>Bacteroidota</taxon>
        <taxon>Chitinophagia</taxon>
        <taxon>Chitinophagales</taxon>
        <taxon>Chitinophagaceae</taxon>
        <taxon>Thermoflavifilum</taxon>
    </lineage>
</organism>
<dbReference type="Gene3D" id="3.60.15.10">
    <property type="entry name" value="Ribonuclease Z/Hydroxyacylglutathione hydrolase-like"/>
    <property type="match status" value="1"/>
</dbReference>
<dbReference type="PANTHER" id="PTHR11203:SF49">
    <property type="entry name" value="BLL1145 PROTEIN"/>
    <property type="match status" value="1"/>
</dbReference>
<dbReference type="GO" id="GO:0004521">
    <property type="term" value="F:RNA endonuclease activity"/>
    <property type="evidence" value="ECO:0007669"/>
    <property type="project" value="TreeGrafter"/>
</dbReference>